<gene>
    <name evidence="7" type="ORF">Q4F19_11155</name>
</gene>
<keyword evidence="1" id="KW-0813">Transport</keyword>
<keyword evidence="8" id="KW-1185">Reference proteome</keyword>
<sequence length="260" mass="27515">MVTLSIDNLSVALGRRSVVRDVSASLEAGSLVGIVGPNGAGKSTLLRAMLGLVAPSAGHVRIDDADLASLPRAAIARQLAYLPQGQTLHWPLAVERLVALGRLPHLAPMSGMSATDIAAIDRAMERSDVTPLRGRIATELSGGERARVLLARALAVEAPALLADEPLASLDPGHQIDVMNLLLDEAQSGKLVVAVLHDLTMAARYCDRLLLIHAGRLVADGPPLAVLTSDRLRDVYGIRARIETESGRALILPMEREAAR</sequence>
<proteinExistence type="predicted"/>
<dbReference type="InterPro" id="IPR017871">
    <property type="entry name" value="ABC_transporter-like_CS"/>
</dbReference>
<dbReference type="InterPro" id="IPR003439">
    <property type="entry name" value="ABC_transporter-like_ATP-bd"/>
</dbReference>
<comment type="caution">
    <text evidence="7">The sequence shown here is derived from an EMBL/GenBank/DDBJ whole genome shotgun (WGS) entry which is preliminary data.</text>
</comment>
<dbReference type="EMBL" id="JAUOTP010000004">
    <property type="protein sequence ID" value="MDO6414940.1"/>
    <property type="molecule type" value="Genomic_DNA"/>
</dbReference>
<keyword evidence="4" id="KW-1278">Translocase</keyword>
<dbReference type="InterPro" id="IPR027417">
    <property type="entry name" value="P-loop_NTPase"/>
</dbReference>
<protein>
    <submittedName>
        <fullName evidence="7">ABC transporter ATP-binding protein</fullName>
    </submittedName>
</protein>
<dbReference type="SUPFAM" id="SSF52540">
    <property type="entry name" value="P-loop containing nucleoside triphosphate hydrolases"/>
    <property type="match status" value="1"/>
</dbReference>
<name>A0ABT8Y9D9_9SPHN</name>
<dbReference type="PANTHER" id="PTHR42794">
    <property type="entry name" value="HEMIN IMPORT ATP-BINDING PROTEIN HMUV"/>
    <property type="match status" value="1"/>
</dbReference>
<dbReference type="PROSITE" id="PS50893">
    <property type="entry name" value="ABC_TRANSPORTER_2"/>
    <property type="match status" value="1"/>
</dbReference>
<evidence type="ECO:0000313" key="7">
    <source>
        <dbReference type="EMBL" id="MDO6414940.1"/>
    </source>
</evidence>
<dbReference type="Gene3D" id="3.40.50.300">
    <property type="entry name" value="P-loop containing nucleotide triphosphate hydrolases"/>
    <property type="match status" value="1"/>
</dbReference>
<dbReference type="GO" id="GO:0005524">
    <property type="term" value="F:ATP binding"/>
    <property type="evidence" value="ECO:0007669"/>
    <property type="project" value="UniProtKB-KW"/>
</dbReference>
<dbReference type="InterPro" id="IPR003593">
    <property type="entry name" value="AAA+_ATPase"/>
</dbReference>
<dbReference type="SMART" id="SM00382">
    <property type="entry name" value="AAA"/>
    <property type="match status" value="1"/>
</dbReference>
<dbReference type="RefSeq" id="WP_303542560.1">
    <property type="nucleotide sequence ID" value="NZ_JAUOTP010000004.1"/>
</dbReference>
<evidence type="ECO:0000256" key="1">
    <source>
        <dbReference type="ARBA" id="ARBA00022448"/>
    </source>
</evidence>
<evidence type="ECO:0000256" key="4">
    <source>
        <dbReference type="ARBA" id="ARBA00022967"/>
    </source>
</evidence>
<organism evidence="7 8">
    <name type="scientific">Sphingomonas natans</name>
    <dbReference type="NCBI Taxonomy" id="3063330"/>
    <lineage>
        <taxon>Bacteria</taxon>
        <taxon>Pseudomonadati</taxon>
        <taxon>Pseudomonadota</taxon>
        <taxon>Alphaproteobacteria</taxon>
        <taxon>Sphingomonadales</taxon>
        <taxon>Sphingomonadaceae</taxon>
        <taxon>Sphingomonas</taxon>
    </lineage>
</organism>
<evidence type="ECO:0000259" key="6">
    <source>
        <dbReference type="PROSITE" id="PS50893"/>
    </source>
</evidence>
<keyword evidence="3 7" id="KW-0067">ATP-binding</keyword>
<evidence type="ECO:0000256" key="5">
    <source>
        <dbReference type="ARBA" id="ARBA00037066"/>
    </source>
</evidence>
<comment type="function">
    <text evidence="5">Part of the ABC transporter complex HmuTUV involved in hemin import. Responsible for energy coupling to the transport system.</text>
</comment>
<dbReference type="CDD" id="cd03214">
    <property type="entry name" value="ABC_Iron-Siderophores_B12_Hemin"/>
    <property type="match status" value="1"/>
</dbReference>
<feature type="domain" description="ABC transporter" evidence="6">
    <location>
        <begin position="4"/>
        <end position="239"/>
    </location>
</feature>
<dbReference type="PROSITE" id="PS00211">
    <property type="entry name" value="ABC_TRANSPORTER_1"/>
    <property type="match status" value="1"/>
</dbReference>
<evidence type="ECO:0000256" key="2">
    <source>
        <dbReference type="ARBA" id="ARBA00022741"/>
    </source>
</evidence>
<evidence type="ECO:0000313" key="8">
    <source>
        <dbReference type="Proteomes" id="UP001169764"/>
    </source>
</evidence>
<keyword evidence="2" id="KW-0547">Nucleotide-binding</keyword>
<reference evidence="7" key="1">
    <citation type="submission" date="2023-07" db="EMBL/GenBank/DDBJ databases">
        <authorList>
            <person name="Kim M."/>
        </authorList>
    </citation>
    <scope>NUCLEOTIDE SEQUENCE</scope>
    <source>
        <strain evidence="7">BIUV-7</strain>
    </source>
</reference>
<dbReference type="Proteomes" id="UP001169764">
    <property type="component" value="Unassembled WGS sequence"/>
</dbReference>
<dbReference type="Pfam" id="PF00005">
    <property type="entry name" value="ABC_tran"/>
    <property type="match status" value="1"/>
</dbReference>
<evidence type="ECO:0000256" key="3">
    <source>
        <dbReference type="ARBA" id="ARBA00022840"/>
    </source>
</evidence>
<dbReference type="PANTHER" id="PTHR42794:SF1">
    <property type="entry name" value="HEMIN IMPORT ATP-BINDING PROTEIN HMUV"/>
    <property type="match status" value="1"/>
</dbReference>
<accession>A0ABT8Y9D9</accession>